<gene>
    <name evidence="4" type="ORF">CLV67_13940</name>
</gene>
<reference evidence="4 5" key="1">
    <citation type="submission" date="2018-03" db="EMBL/GenBank/DDBJ databases">
        <title>Genomic Encyclopedia of Archaeal and Bacterial Type Strains, Phase II (KMG-II): from individual species to whole genera.</title>
        <authorList>
            <person name="Goeker M."/>
        </authorList>
    </citation>
    <scope>NUCLEOTIDE SEQUENCE [LARGE SCALE GENOMIC DNA]</scope>
    <source>
        <strain evidence="4 5">DSM 43146</strain>
    </source>
</reference>
<dbReference type="OrthoDB" id="3297821at2"/>
<dbReference type="GO" id="GO:0043856">
    <property type="term" value="F:anti-sigma factor antagonist activity"/>
    <property type="evidence" value="ECO:0007669"/>
    <property type="project" value="InterPro"/>
</dbReference>
<dbReference type="EMBL" id="PVMZ01000039">
    <property type="protein sequence ID" value="PRX08653.1"/>
    <property type="molecule type" value="Genomic_DNA"/>
</dbReference>
<comment type="caution">
    <text evidence="4">The sequence shown here is derived from an EMBL/GenBank/DDBJ whole genome shotgun (WGS) entry which is preliminary data.</text>
</comment>
<dbReference type="InterPro" id="IPR058548">
    <property type="entry name" value="MlaB-like_STAS"/>
</dbReference>
<evidence type="ECO:0000259" key="3">
    <source>
        <dbReference type="PROSITE" id="PS50801"/>
    </source>
</evidence>
<dbReference type="Proteomes" id="UP000239415">
    <property type="component" value="Unassembled WGS sequence"/>
</dbReference>
<feature type="domain" description="STAS" evidence="3">
    <location>
        <begin position="25"/>
        <end position="110"/>
    </location>
</feature>
<evidence type="ECO:0000256" key="2">
    <source>
        <dbReference type="RuleBase" id="RU003749"/>
    </source>
</evidence>
<proteinExistence type="inferred from homology"/>
<dbReference type="PANTHER" id="PTHR35849:SF2">
    <property type="entry name" value="BLR2341 PROTEIN"/>
    <property type="match status" value="1"/>
</dbReference>
<dbReference type="CDD" id="cd07043">
    <property type="entry name" value="STAS_anti-anti-sigma_factors"/>
    <property type="match status" value="1"/>
</dbReference>
<evidence type="ECO:0000313" key="4">
    <source>
        <dbReference type="EMBL" id="PRX08653.1"/>
    </source>
</evidence>
<dbReference type="InterPro" id="IPR052746">
    <property type="entry name" value="MlaB_ABC_Transporter"/>
</dbReference>
<accession>A0A2T0JM33</accession>
<dbReference type="PANTHER" id="PTHR35849">
    <property type="entry name" value="BLR2341 PROTEIN"/>
    <property type="match status" value="1"/>
</dbReference>
<dbReference type="RefSeq" id="WP_106330766.1">
    <property type="nucleotide sequence ID" value="NZ_BOMO01000179.1"/>
</dbReference>
<organism evidence="4 5">
    <name type="scientific">Actinoplanes italicus</name>
    <dbReference type="NCBI Taxonomy" id="113567"/>
    <lineage>
        <taxon>Bacteria</taxon>
        <taxon>Bacillati</taxon>
        <taxon>Actinomycetota</taxon>
        <taxon>Actinomycetes</taxon>
        <taxon>Micromonosporales</taxon>
        <taxon>Micromonosporaceae</taxon>
        <taxon>Actinoplanes</taxon>
    </lineage>
</organism>
<protein>
    <recommendedName>
        <fullName evidence="2">Anti-sigma factor antagonist</fullName>
    </recommendedName>
</protein>
<dbReference type="AlphaFoldDB" id="A0A2T0JM33"/>
<dbReference type="NCBIfam" id="TIGR00377">
    <property type="entry name" value="ant_ant_sig"/>
    <property type="match status" value="1"/>
</dbReference>
<dbReference type="Gene3D" id="3.30.750.24">
    <property type="entry name" value="STAS domain"/>
    <property type="match status" value="1"/>
</dbReference>
<sequence>MMSYGDTPALWIVVQQVGAQRLLRLVLTGELDAISAAELHGQLVAGLAAATPSAVELDLAAVTFLDAAGVRCLIGCLHDVEGAGSTFAIVDPSEVVCQVLRISGLIDILGVRQKAPGRLSTKIEPPSGAGS</sequence>
<dbReference type="PROSITE" id="PS50801">
    <property type="entry name" value="STAS"/>
    <property type="match status" value="1"/>
</dbReference>
<keyword evidence="5" id="KW-1185">Reference proteome</keyword>
<dbReference type="InterPro" id="IPR003658">
    <property type="entry name" value="Anti-sigma_ant"/>
</dbReference>
<dbReference type="Pfam" id="PF13466">
    <property type="entry name" value="STAS_2"/>
    <property type="match status" value="1"/>
</dbReference>
<name>A0A2T0JM33_9ACTN</name>
<evidence type="ECO:0000313" key="5">
    <source>
        <dbReference type="Proteomes" id="UP000239415"/>
    </source>
</evidence>
<dbReference type="SUPFAM" id="SSF52091">
    <property type="entry name" value="SpoIIaa-like"/>
    <property type="match status" value="1"/>
</dbReference>
<evidence type="ECO:0000256" key="1">
    <source>
        <dbReference type="ARBA" id="ARBA00009013"/>
    </source>
</evidence>
<dbReference type="InterPro" id="IPR002645">
    <property type="entry name" value="STAS_dom"/>
</dbReference>
<dbReference type="InterPro" id="IPR036513">
    <property type="entry name" value="STAS_dom_sf"/>
</dbReference>
<comment type="similarity">
    <text evidence="1 2">Belongs to the anti-sigma-factor antagonist family.</text>
</comment>